<dbReference type="PANTHER" id="PTHR45759">
    <property type="entry name" value="NUCLEOLAR GTP-BINDING PROTEIN 1"/>
    <property type="match status" value="1"/>
</dbReference>
<dbReference type="Gene3D" id="3.40.50.300">
    <property type="entry name" value="P-loop containing nucleotide triphosphate hydrolases"/>
    <property type="match status" value="2"/>
</dbReference>
<dbReference type="GO" id="GO:0042254">
    <property type="term" value="P:ribosome biogenesis"/>
    <property type="evidence" value="ECO:0007669"/>
    <property type="project" value="UniProtKB-KW"/>
</dbReference>
<dbReference type="InterPro" id="IPR036397">
    <property type="entry name" value="RNaseH_sf"/>
</dbReference>
<feature type="compositionally biased region" description="Basic and acidic residues" evidence="6">
    <location>
        <begin position="2275"/>
        <end position="2287"/>
    </location>
</feature>
<dbReference type="InterPro" id="IPR041623">
    <property type="entry name" value="NOG1_N"/>
</dbReference>
<dbReference type="InterPro" id="IPR002156">
    <property type="entry name" value="RNaseH_domain"/>
</dbReference>
<feature type="domain" description="OBG-type G" evidence="8">
    <location>
        <begin position="272"/>
        <end position="447"/>
    </location>
</feature>
<feature type="compositionally biased region" description="Low complexity" evidence="6">
    <location>
        <begin position="2288"/>
        <end position="2300"/>
    </location>
</feature>
<dbReference type="OrthoDB" id="415015at2759"/>
<evidence type="ECO:0000256" key="1">
    <source>
        <dbReference type="ARBA" id="ARBA00004604"/>
    </source>
</evidence>
<evidence type="ECO:0000256" key="6">
    <source>
        <dbReference type="SAM" id="MobiDB-lite"/>
    </source>
</evidence>
<gene>
    <name evidence="9" type="primary">GTPBP4</name>
    <name evidence="9" type="ORF">AK812_SmicGene33854</name>
</gene>
<evidence type="ECO:0000256" key="2">
    <source>
        <dbReference type="ARBA" id="ARBA00022517"/>
    </source>
</evidence>
<dbReference type="GO" id="GO:0005730">
    <property type="term" value="C:nucleolus"/>
    <property type="evidence" value="ECO:0007669"/>
    <property type="project" value="UniProtKB-SubCell"/>
</dbReference>
<dbReference type="PRINTS" id="PR00326">
    <property type="entry name" value="GTP1OBG"/>
</dbReference>
<dbReference type="CDD" id="cd01897">
    <property type="entry name" value="NOG"/>
    <property type="match status" value="1"/>
</dbReference>
<keyword evidence="3" id="KW-0547">Nucleotide-binding</keyword>
<dbReference type="PROSITE" id="PS50879">
    <property type="entry name" value="RNASE_H_1"/>
    <property type="match status" value="1"/>
</dbReference>
<accession>A0A1Q9CQI5</accession>
<proteinExistence type="predicted"/>
<dbReference type="SUPFAM" id="SSF52540">
    <property type="entry name" value="P-loop containing nucleoside triphosphate hydrolases"/>
    <property type="match status" value="1"/>
</dbReference>
<evidence type="ECO:0000313" key="9">
    <source>
        <dbReference type="EMBL" id="OLP85183.1"/>
    </source>
</evidence>
<dbReference type="Gene3D" id="3.30.420.10">
    <property type="entry name" value="Ribonuclease H-like superfamily/Ribonuclease H"/>
    <property type="match status" value="1"/>
</dbReference>
<evidence type="ECO:0000256" key="4">
    <source>
        <dbReference type="ARBA" id="ARBA00023134"/>
    </source>
</evidence>
<dbReference type="EMBL" id="LSRX01000990">
    <property type="protein sequence ID" value="OLP85183.1"/>
    <property type="molecule type" value="Genomic_DNA"/>
</dbReference>
<dbReference type="InterPro" id="IPR031167">
    <property type="entry name" value="G_OBG"/>
</dbReference>
<evidence type="ECO:0000256" key="5">
    <source>
        <dbReference type="ARBA" id="ARBA00023242"/>
    </source>
</evidence>
<comment type="caution">
    <text evidence="9">The sequence shown here is derived from an EMBL/GenBank/DDBJ whole genome shotgun (WGS) entry which is preliminary data.</text>
</comment>
<dbReference type="Pfam" id="PF13671">
    <property type="entry name" value="AAA_33"/>
    <property type="match status" value="1"/>
</dbReference>
<reference evidence="9 10" key="1">
    <citation type="submission" date="2016-02" db="EMBL/GenBank/DDBJ databases">
        <title>Genome analysis of coral dinoflagellate symbionts highlights evolutionary adaptations to a symbiotic lifestyle.</title>
        <authorList>
            <person name="Aranda M."/>
            <person name="Li Y."/>
            <person name="Liew Y.J."/>
            <person name="Baumgarten S."/>
            <person name="Simakov O."/>
            <person name="Wilson M."/>
            <person name="Piel J."/>
            <person name="Ashoor H."/>
            <person name="Bougouffa S."/>
            <person name="Bajic V.B."/>
            <person name="Ryu T."/>
            <person name="Ravasi T."/>
            <person name="Bayer T."/>
            <person name="Micklem G."/>
            <person name="Kim H."/>
            <person name="Bhak J."/>
            <person name="Lajeunesse T.C."/>
            <person name="Voolstra C.R."/>
        </authorList>
    </citation>
    <scope>NUCLEOTIDE SEQUENCE [LARGE SCALE GENOMIC DNA]</scope>
    <source>
        <strain evidence="9 10">CCMP2467</strain>
    </source>
</reference>
<dbReference type="PROSITE" id="PS51710">
    <property type="entry name" value="G_OBG"/>
    <property type="match status" value="1"/>
</dbReference>
<feature type="region of interest" description="Disordered" evidence="6">
    <location>
        <begin position="1927"/>
        <end position="1984"/>
    </location>
</feature>
<evidence type="ECO:0000256" key="3">
    <source>
        <dbReference type="ARBA" id="ARBA00022741"/>
    </source>
</evidence>
<dbReference type="InterPro" id="IPR012337">
    <property type="entry name" value="RNaseH-like_sf"/>
</dbReference>
<dbReference type="Pfam" id="PF06858">
    <property type="entry name" value="NOG1"/>
    <property type="match status" value="1"/>
</dbReference>
<sequence>MALLTQIKQLYEAMTALQTGRFQLSQVGEIVLGLWPGSKPWYKRMFDRTGQRELRVDEEKVAAVRHFFSTTLVQTPGLEDPAGQKATRSRIGGGIDIFLGSFLEAMYRFKEIQTIPPAKQLVDIVLSKTQRKTPTVVHPGFKITRIRSFYMRKVKFCQTTYNEKFSKIIEEFPKIDDIHPFYADLCNVLYDRDHYKLALGQVNACKKIVDGIAKDYVKMMKFADSLYKCKMLKRAALGRMATAVKKLTGALSFLEEVRQHLGRLPSINPATRTLILTGYPNVGKSSFMNIVTNANVDVQPYAFTTKSLFIGHLDHNYVKWQVIDTPGILDHPLEDRNSIEMTAITALAHLPAAILFFVDVSEHCGFNLATQVALFHSIKPLFRNRPLLIILNKTDLRKISELSAEEKQLLDSMQEVESGTQVHFFETSCATKNGVDSALQKGCELLLERRVEQKVRTGKADSLRNRLHITAVTPPASRPPCIPLSVQQKRGGAAPAADAEAPGVRGVEGECFRVLGVSSLLTAGDRGAMEIAFPETQDKGSGKGFVKGAQAPSTHNLPQPPQMGAMPKAPKNEGIESQGHAAPSTSDALLQALLPHLQTESLPTAIQDQLGSFRTANINVEGKQLHALVAQQGQAKREITKLQFQKEKYENEWAKYVASLSDLFVGQLAAKEATLDVFQEKEEQWLHQLAATSQELQRRTSKGGCRHEDEAAAMDAEDDDENNKRTAVEAELALERSKARRQEQSEKDQELKKILQAAKERSERDRTPRRGAKAPYQRPNIDACTDAVLLNGVCAASSKASTMGEEIFDACEAEAAALVQAMSWLLACPLGTSMFLHYDCNSAGLAVTGDWKIPEGPSGAPRRVHRRARALFLLLQALGHDVKVEHVEAHTGDLMNELADCAAKAAAQCGPFSPWLRDDWKQVLVSDLVEWLWLLPWHARSYELPSLWDVVAGRAGDHVAKDFSSATLVPDVKKVPVHRPVDTVATCQWRVGTFNACTLRDGDDRLQLMVRGSLSLRVEGWFTELYFFEGVGLAVARSEEAQHASDLARVWCAFATWNRNRAAVQRADRALHFADVLTAVRWRAFFRLGKEVRTMLKTAKANKLSELAIRFRKVAEHGDTKQLFKALAPFKPGGQRLASVQPTVAVRGPSGEPFPDKAALAEFWSDHFGQIEGGERVTERELHDAYVEHASSVVDFRPCLDELPSVIDWEMCFRGLQAGKSPGPDGLSHDLIKAAGTAVPLKSYPLALKVAVTGVEPLRWRGGLAWAIFKRKGNGSQASHYRSILVSDVLGKRFHSWVRRSLSPTLEGFAPELQHGPVGKHAISEIALLVRTFQEHMRERRLSHALLFVDVQQAFYSLVRQLLLREESDIKDLVLLCETLKFSHDHIALVLQTFEHEGVGLDSLSSTWKSRLKDLCASTWFRVFGDSSPVRTLRGSKPGDPLADLLYGFVMASILKDIEGQLIDAGVVPSISVVGIMPQTNAEATHVPCAAAWQDDAVFMLGVDRACDLLPACRRAARLVHQCFQSRCLELNYTSGKTELVCSPVGVGAKKAKLDICKDPVLKLAFLPDVDSAHTVGCVPIYKHLGSFVDMSASLLPDINRRLGQAGSLIRPLRKRVFGDPHVALSTRRMLFRSLVLSRALVNVAAWSGMRIAEKLAWQSGVLRLYGALLVGPQAKHDAHVSHRELLRAVGLPAPIDLLRLERLRLLAQLLHKSCSRVHELLEASIGAQRCWLTEILDDWQWLRGLLSLSIPGDQEDVSIALGYLAGRTSQLSAWVVRELDSQGGEQLERERMEELGGAGVYSVDLWKKTILEDPSWKYDIVPEIMDGHNIVDFVDPDIDKKLQELEREEALLMAESSLANDDQVIGAYQKVQNVLDEVHSRMRQKRIERKLNKSKNGLPTMRKGRKKVEEVEEKLTEIGLDASKVRGRSASRTRASSLLRKRKRTASAGGDEEGERTASARARSRSRMGLPNEEAVQVTEKRRRKTLRQFNKQGKKGEADKWVPDLKPKHLYSEPRPSGANVALERPIVADQGTIVVLGRDKPLQSRGEKLLVLLRGPPGCGTHARDLRKSTFARTWLARVLKTSLAELEERPAWRLAHVCSSDDFCTSREDGEEVYEFGALSARTAHALNEQRVDIALRLGTTPIIVDNTHMELWEMQSYVSLALSCRYTVRVVEPAAFNPDWRDVVHLMHRNAQRAQSGKNVPVEVLKKMLGRFQAFSGDLRSIAGANRPELSETQELRIDSTDGCSYTLQDFVDEYGGSEEDPPREWIEAVRAPREIKARPRSSESSGSSSSSSRSCQERKRRRTRSTSPCKLVLEALWDDPKLCSWEERRARLRERYQVEVEEDELLFIVSADHSHPLWSSEEAQVLRENRGTVYEKSSGKPLCLPFYKFWNRGERLAEEVDWEDGAIAEEKVDGNLLKLFYFQGTWRLASNRTLKVHEPNEKYACTGRTNYQLFVEAAANSSLDYSRLDPGCCYMFERVHPDFRLRRVRVNSRSPFGAAGRIVLDYPQAMLYHIGTRDMRTLKEVDVDIGVPRPKRWEIRSAKECQSLLDSFHGFSEGLVVRDAKYRRQKWKRREYLLMHSARYLVGDDQPCYAWVARSTAAGTMDADRLCLNVWLRSESSEFAAYFPEALERYNLVQRLLEEEGLCEGLGDVRREREPGSGRFLHEATLWERLKAALPQTEKGRPEFRAAGSMKTRMSQQRVAYVRRTWKLVVMGCSEGSNCSLGSSWQVCR</sequence>
<dbReference type="SUPFAM" id="SSF53098">
    <property type="entry name" value="Ribonuclease H-like"/>
    <property type="match status" value="1"/>
</dbReference>
<organism evidence="9 10">
    <name type="scientific">Symbiodinium microadriaticum</name>
    <name type="common">Dinoflagellate</name>
    <name type="synonym">Zooxanthella microadriatica</name>
    <dbReference type="NCBI Taxonomy" id="2951"/>
    <lineage>
        <taxon>Eukaryota</taxon>
        <taxon>Sar</taxon>
        <taxon>Alveolata</taxon>
        <taxon>Dinophyceae</taxon>
        <taxon>Suessiales</taxon>
        <taxon>Symbiodiniaceae</taxon>
        <taxon>Symbiodinium</taxon>
    </lineage>
</organism>
<name>A0A1Q9CQI5_SYMMI</name>
<dbReference type="Pfam" id="PF17835">
    <property type="entry name" value="NOG1_N"/>
    <property type="match status" value="1"/>
</dbReference>
<dbReference type="Proteomes" id="UP000186817">
    <property type="component" value="Unassembled WGS sequence"/>
</dbReference>
<feature type="domain" description="RNase H type-1" evidence="7">
    <location>
        <begin position="789"/>
        <end position="908"/>
    </location>
</feature>
<dbReference type="InterPro" id="IPR027417">
    <property type="entry name" value="P-loop_NTPase"/>
</dbReference>
<dbReference type="InterPro" id="IPR010674">
    <property type="entry name" value="NOG1_Rossman_fold_dom"/>
</dbReference>
<dbReference type="Pfam" id="PF08155">
    <property type="entry name" value="NOGCT"/>
    <property type="match status" value="1"/>
</dbReference>
<dbReference type="GO" id="GO:0004523">
    <property type="term" value="F:RNA-DNA hybrid ribonuclease activity"/>
    <property type="evidence" value="ECO:0007669"/>
    <property type="project" value="InterPro"/>
</dbReference>
<keyword evidence="2" id="KW-0690">Ribosome biogenesis</keyword>
<feature type="region of interest" description="Disordered" evidence="6">
    <location>
        <begin position="534"/>
        <end position="584"/>
    </location>
</feature>
<evidence type="ECO:0000259" key="7">
    <source>
        <dbReference type="PROSITE" id="PS50879"/>
    </source>
</evidence>
<feature type="region of interest" description="Disordered" evidence="6">
    <location>
        <begin position="756"/>
        <end position="777"/>
    </location>
</feature>
<dbReference type="Gene3D" id="1.20.120.1190">
    <property type="match status" value="1"/>
</dbReference>
<keyword evidence="5" id="KW-0539">Nucleus</keyword>
<evidence type="ECO:0000313" key="10">
    <source>
        <dbReference type="Proteomes" id="UP000186817"/>
    </source>
</evidence>
<dbReference type="GO" id="GO:0003676">
    <property type="term" value="F:nucleic acid binding"/>
    <property type="evidence" value="ECO:0007669"/>
    <property type="project" value="InterPro"/>
</dbReference>
<dbReference type="InterPro" id="IPR006073">
    <property type="entry name" value="GTP-bd"/>
</dbReference>
<protein>
    <submittedName>
        <fullName evidence="9">Nucleolar GTP-binding protein 1</fullName>
    </submittedName>
</protein>
<evidence type="ECO:0000259" key="8">
    <source>
        <dbReference type="PROSITE" id="PS51710"/>
    </source>
</evidence>
<dbReference type="GO" id="GO:0005525">
    <property type="term" value="F:GTP binding"/>
    <property type="evidence" value="ECO:0007669"/>
    <property type="project" value="UniProtKB-KW"/>
</dbReference>
<keyword evidence="10" id="KW-1185">Reference proteome</keyword>
<dbReference type="FunFam" id="1.20.120.1190:FF:000001">
    <property type="entry name" value="Nucleolar GTP-binding protein 1"/>
    <property type="match status" value="1"/>
</dbReference>
<comment type="subcellular location">
    <subcellularLocation>
        <location evidence="1">Nucleus</location>
        <location evidence="1">Nucleolus</location>
    </subcellularLocation>
</comment>
<dbReference type="InterPro" id="IPR012973">
    <property type="entry name" value="NOG_C"/>
</dbReference>
<feature type="region of interest" description="Disordered" evidence="6">
    <location>
        <begin position="2275"/>
        <end position="2308"/>
    </location>
</feature>
<keyword evidence="4" id="KW-0342">GTP-binding</keyword>
<feature type="compositionally biased region" description="Basic and acidic residues" evidence="6">
    <location>
        <begin position="756"/>
        <end position="768"/>
    </location>
</feature>